<reference evidence="2" key="1">
    <citation type="submission" date="2016-10" db="EMBL/GenBank/DDBJ databases">
        <authorList>
            <person name="de Groot N.N."/>
        </authorList>
    </citation>
    <scope>NUCLEOTIDE SEQUENCE</scope>
</reference>
<evidence type="ECO:0000313" key="2">
    <source>
        <dbReference type="EMBL" id="SFV84222.1"/>
    </source>
</evidence>
<protein>
    <submittedName>
        <fullName evidence="2">Uncharacterized protein</fullName>
    </submittedName>
</protein>
<organism evidence="2">
    <name type="scientific">hydrothermal vent metagenome</name>
    <dbReference type="NCBI Taxonomy" id="652676"/>
    <lineage>
        <taxon>unclassified sequences</taxon>
        <taxon>metagenomes</taxon>
        <taxon>ecological metagenomes</taxon>
    </lineage>
</organism>
<proteinExistence type="predicted"/>
<sequence length="81" mass="9101">MKIKSMVIAVTTAVSATGTALATQSWANDYTQSMHLQSKVNTQIVQPWHKGYQPEVQPWSKLSSRQLKGATRMYNHGIKRV</sequence>
<dbReference type="EMBL" id="FPHS01000271">
    <property type="protein sequence ID" value="SFV79669.1"/>
    <property type="molecule type" value="Genomic_DNA"/>
</dbReference>
<dbReference type="EMBL" id="FPHX01000058">
    <property type="protein sequence ID" value="SFV84222.1"/>
    <property type="molecule type" value="Genomic_DNA"/>
</dbReference>
<gene>
    <name evidence="1" type="ORF">MNB_SUP05-11-640</name>
    <name evidence="2" type="ORF">MNB_SUP05-9-812</name>
</gene>
<accession>A0A1W1DRV7</accession>
<dbReference type="AlphaFoldDB" id="A0A1W1DRV7"/>
<evidence type="ECO:0000313" key="1">
    <source>
        <dbReference type="EMBL" id="SFV79669.1"/>
    </source>
</evidence>
<name>A0A1W1DRV7_9ZZZZ</name>